<keyword evidence="3" id="KW-1185">Reference proteome</keyword>
<dbReference type="Pfam" id="PF00899">
    <property type="entry name" value="ThiF"/>
    <property type="match status" value="1"/>
</dbReference>
<dbReference type="GO" id="GO:0061605">
    <property type="term" value="F:molybdopterin-synthase adenylyltransferase activity"/>
    <property type="evidence" value="ECO:0007669"/>
    <property type="project" value="UniProtKB-EC"/>
</dbReference>
<organism evidence="2 3">
    <name type="scientific">Roseimaritima ulvae</name>
    <dbReference type="NCBI Taxonomy" id="980254"/>
    <lineage>
        <taxon>Bacteria</taxon>
        <taxon>Pseudomonadati</taxon>
        <taxon>Planctomycetota</taxon>
        <taxon>Planctomycetia</taxon>
        <taxon>Pirellulales</taxon>
        <taxon>Pirellulaceae</taxon>
        <taxon>Roseimaritima</taxon>
    </lineage>
</organism>
<dbReference type="PANTHER" id="PTHR10953">
    <property type="entry name" value="UBIQUITIN-ACTIVATING ENZYME E1"/>
    <property type="match status" value="1"/>
</dbReference>
<dbReference type="Proteomes" id="UP000325286">
    <property type="component" value="Chromosome"/>
</dbReference>
<dbReference type="GO" id="GO:0005737">
    <property type="term" value="C:cytoplasm"/>
    <property type="evidence" value="ECO:0007669"/>
    <property type="project" value="TreeGrafter"/>
</dbReference>
<dbReference type="PANTHER" id="PTHR10953:SF102">
    <property type="entry name" value="ADENYLYLTRANSFERASE AND SULFURTRANSFERASE MOCS3"/>
    <property type="match status" value="1"/>
</dbReference>
<dbReference type="KEGG" id="rul:UC8_33450"/>
<dbReference type="OrthoDB" id="258438at2"/>
<dbReference type="AlphaFoldDB" id="A0A5B9QW57"/>
<dbReference type="EC" id="2.7.7.80" evidence="2"/>
<dbReference type="InterPro" id="IPR000594">
    <property type="entry name" value="ThiF_NAD_FAD-bd"/>
</dbReference>
<evidence type="ECO:0000313" key="3">
    <source>
        <dbReference type="Proteomes" id="UP000325286"/>
    </source>
</evidence>
<protein>
    <submittedName>
        <fullName evidence="2">Molybdopterin-synthase adenylyltransferase</fullName>
        <ecNumber evidence="2">2.7.7.80</ecNumber>
    </submittedName>
</protein>
<name>A0A5B9QW57_9BACT</name>
<dbReference type="SUPFAM" id="SSF69572">
    <property type="entry name" value="Activating enzymes of the ubiquitin-like proteins"/>
    <property type="match status" value="1"/>
</dbReference>
<proteinExistence type="predicted"/>
<keyword evidence="2" id="KW-0548">Nucleotidyltransferase</keyword>
<dbReference type="Gene3D" id="3.40.50.720">
    <property type="entry name" value="NAD(P)-binding Rossmann-like Domain"/>
    <property type="match status" value="1"/>
</dbReference>
<dbReference type="CDD" id="cd01483">
    <property type="entry name" value="E1_enzyme_family"/>
    <property type="match status" value="1"/>
</dbReference>
<dbReference type="EMBL" id="CP042914">
    <property type="protein sequence ID" value="QEG41326.1"/>
    <property type="molecule type" value="Genomic_DNA"/>
</dbReference>
<sequence length="222" mass="24465">MGGIVTGASDRFSRQADLVPRDQLEDQMVTVIGVGAIGRQVAIQLASMGVKRLQLIDFDVVETTNVTTQGYRSSEIGEAKVVATMLEVERIDSSIEQHYIIDRFRPTQTLGEVVFCCVDSISARAAIWRSMRSRCKLWVDGRMLGEVIRVLSATELATDSGYESTLFDQSNAQAGSCTSKSTIYTASIAAGLMVHQFTRWLRDLPLEQDLVLNLLASELVIQ</sequence>
<accession>A0A5B9QW57</accession>
<feature type="domain" description="THIF-type NAD/FAD binding fold" evidence="1">
    <location>
        <begin position="21"/>
        <end position="204"/>
    </location>
</feature>
<dbReference type="InterPro" id="IPR045886">
    <property type="entry name" value="ThiF/MoeB/HesA"/>
</dbReference>
<dbReference type="GO" id="GO:0004792">
    <property type="term" value="F:thiosulfate-cyanide sulfurtransferase activity"/>
    <property type="evidence" value="ECO:0007669"/>
    <property type="project" value="TreeGrafter"/>
</dbReference>
<dbReference type="InterPro" id="IPR035985">
    <property type="entry name" value="Ubiquitin-activating_enz"/>
</dbReference>
<dbReference type="RefSeq" id="WP_148080351.1">
    <property type="nucleotide sequence ID" value="NZ_CP042914.1"/>
</dbReference>
<dbReference type="GO" id="GO:0008641">
    <property type="term" value="F:ubiquitin-like modifier activating enzyme activity"/>
    <property type="evidence" value="ECO:0007669"/>
    <property type="project" value="InterPro"/>
</dbReference>
<evidence type="ECO:0000259" key="1">
    <source>
        <dbReference type="Pfam" id="PF00899"/>
    </source>
</evidence>
<reference evidence="2 3" key="1">
    <citation type="submission" date="2019-08" db="EMBL/GenBank/DDBJ databases">
        <title>Deep-cultivation of Planctomycetes and their phenomic and genomic characterization uncovers novel biology.</title>
        <authorList>
            <person name="Wiegand S."/>
            <person name="Jogler M."/>
            <person name="Boedeker C."/>
            <person name="Pinto D."/>
            <person name="Vollmers J."/>
            <person name="Rivas-Marin E."/>
            <person name="Kohn T."/>
            <person name="Peeters S.H."/>
            <person name="Heuer A."/>
            <person name="Rast P."/>
            <person name="Oberbeckmann S."/>
            <person name="Bunk B."/>
            <person name="Jeske O."/>
            <person name="Meyerdierks A."/>
            <person name="Storesund J.E."/>
            <person name="Kallscheuer N."/>
            <person name="Luecker S."/>
            <person name="Lage O.M."/>
            <person name="Pohl T."/>
            <person name="Merkel B.J."/>
            <person name="Hornburger P."/>
            <person name="Mueller R.-W."/>
            <person name="Bruemmer F."/>
            <person name="Labrenz M."/>
            <person name="Spormann A.M."/>
            <person name="Op den Camp H."/>
            <person name="Overmann J."/>
            <person name="Amann R."/>
            <person name="Jetten M.S.M."/>
            <person name="Mascher T."/>
            <person name="Medema M.H."/>
            <person name="Devos D.P."/>
            <person name="Kaster A.-K."/>
            <person name="Ovreas L."/>
            <person name="Rohde M."/>
            <person name="Galperin M.Y."/>
            <person name="Jogler C."/>
        </authorList>
    </citation>
    <scope>NUCLEOTIDE SEQUENCE [LARGE SCALE GENOMIC DNA]</scope>
    <source>
        <strain evidence="2 3">UC8</strain>
    </source>
</reference>
<gene>
    <name evidence="2" type="primary">moeB_3</name>
    <name evidence="2" type="ORF">UC8_33450</name>
</gene>
<evidence type="ECO:0000313" key="2">
    <source>
        <dbReference type="EMBL" id="QEG41326.1"/>
    </source>
</evidence>
<keyword evidence="2" id="KW-0808">Transferase</keyword>